<dbReference type="GO" id="GO:0070034">
    <property type="term" value="F:telomerase RNA binding"/>
    <property type="evidence" value="ECO:0007669"/>
    <property type="project" value="TreeGrafter"/>
</dbReference>
<evidence type="ECO:0000259" key="1">
    <source>
        <dbReference type="Pfam" id="PF10373"/>
    </source>
</evidence>
<gene>
    <name evidence="2" type="ORF">PDE001_LOCUS8308</name>
</gene>
<dbReference type="InterPro" id="IPR018834">
    <property type="entry name" value="DNA/RNA-bd_Est1-type"/>
</dbReference>
<dbReference type="Gene3D" id="1.25.40.10">
    <property type="entry name" value="Tetratricopeptide repeat domain"/>
    <property type="match status" value="1"/>
</dbReference>
<protein>
    <recommendedName>
        <fullName evidence="1">DNA/RNA-binding domain-containing protein</fullName>
    </recommendedName>
</protein>
<dbReference type="AlphaFoldDB" id="A0AAV0V714"/>
<comment type="caution">
    <text evidence="2">The sequence shown here is derived from an EMBL/GenBank/DDBJ whole genome shotgun (WGS) entry which is preliminary data.</text>
</comment>
<evidence type="ECO:0000313" key="2">
    <source>
        <dbReference type="EMBL" id="CAI5742554.1"/>
    </source>
</evidence>
<dbReference type="InterPro" id="IPR045153">
    <property type="entry name" value="Est1/Ebs1-like"/>
</dbReference>
<dbReference type="Proteomes" id="UP001162029">
    <property type="component" value="Unassembled WGS sequence"/>
</dbReference>
<dbReference type="EMBL" id="CANTFM010001725">
    <property type="protein sequence ID" value="CAI5742554.1"/>
    <property type="molecule type" value="Genomic_DNA"/>
</dbReference>
<dbReference type="PANTHER" id="PTHR15696">
    <property type="entry name" value="SMG-7 SUPPRESSOR WITH MORPHOLOGICAL EFFECT ON GENITALIA PROTEIN 7"/>
    <property type="match status" value="1"/>
</dbReference>
<dbReference type="GO" id="GO:0005697">
    <property type="term" value="C:telomerase holoenzyme complex"/>
    <property type="evidence" value="ECO:0007669"/>
    <property type="project" value="TreeGrafter"/>
</dbReference>
<accession>A0AAV0V714</accession>
<feature type="domain" description="DNA/RNA-binding" evidence="1">
    <location>
        <begin position="151"/>
        <end position="480"/>
    </location>
</feature>
<dbReference type="PANTHER" id="PTHR15696:SF0">
    <property type="entry name" value="TELOMERASE-BINDING PROTEIN EST1A"/>
    <property type="match status" value="1"/>
</dbReference>
<evidence type="ECO:0000313" key="3">
    <source>
        <dbReference type="Proteomes" id="UP001162029"/>
    </source>
</evidence>
<organism evidence="2 3">
    <name type="scientific">Peronospora destructor</name>
    <dbReference type="NCBI Taxonomy" id="86335"/>
    <lineage>
        <taxon>Eukaryota</taxon>
        <taxon>Sar</taxon>
        <taxon>Stramenopiles</taxon>
        <taxon>Oomycota</taxon>
        <taxon>Peronosporomycetes</taxon>
        <taxon>Peronosporales</taxon>
        <taxon>Peronosporaceae</taxon>
        <taxon>Peronospora</taxon>
    </lineage>
</organism>
<proteinExistence type="predicted"/>
<sequence>MDPRHAYMEMVALDKQLRDLLRANPLNVQDANVLRRRLMDAVMRLTDTHMEFAVSKEVELALWKPCFYRRIEDFRRRIRKYAAAAQTDRNVREHFARVSSEFHQFLTEASTFYTYLSNVFATLHRCYVFLGDLARYRELHSQKVKKNFAAAEALYHRALALLPENGNPHNQLAVLATYVEAETVAVYHYCRSLLTSQPFTTAEENLALLFERTRQRPLAAPITLKTSSPLSKEKSALLKSYLHRLTRMHGILFTLSSPHESHIASSGRASSNDLTAPMYPRDMEAVLFKDMRILLHAGVVGDALLLKVVVTNIFCIIRASDSCSQSAPIEDALRLSIRTITCVMEFLLDSLNIKPKTEASGKTLTLSALRLSGPVAIFCDYLKLHPDMLKQLEQLLVHRQKKLFSEVTTNDQGAGADQFAFVFLETLAKLVNHARIRELCTPLVSNAGQRDNDGLPFAVCKQQHLLKENLELRGFAPLEEDGTASTWQDEWAVQSSATGAISASQVTPLPDNEAARIRAWRLYNFSRYLCDGYEGNPLLFCSASGQFTTSPLAEKGVSSRTVGRRMD</sequence>
<dbReference type="Pfam" id="PF10373">
    <property type="entry name" value="EST1_DNA_bind"/>
    <property type="match status" value="1"/>
</dbReference>
<name>A0AAV0V714_9STRA</name>
<dbReference type="GO" id="GO:0000184">
    <property type="term" value="P:nuclear-transcribed mRNA catabolic process, nonsense-mediated decay"/>
    <property type="evidence" value="ECO:0007669"/>
    <property type="project" value="TreeGrafter"/>
</dbReference>
<dbReference type="SUPFAM" id="SSF48452">
    <property type="entry name" value="TPR-like"/>
    <property type="match status" value="1"/>
</dbReference>
<reference evidence="2" key="1">
    <citation type="submission" date="2022-12" db="EMBL/GenBank/DDBJ databases">
        <authorList>
            <person name="Webb A."/>
        </authorList>
    </citation>
    <scope>NUCLEOTIDE SEQUENCE</scope>
    <source>
        <strain evidence="2">Pd1</strain>
    </source>
</reference>
<keyword evidence="3" id="KW-1185">Reference proteome</keyword>
<dbReference type="InterPro" id="IPR011990">
    <property type="entry name" value="TPR-like_helical_dom_sf"/>
</dbReference>
<dbReference type="GO" id="GO:0042162">
    <property type="term" value="F:telomeric DNA binding"/>
    <property type="evidence" value="ECO:0007669"/>
    <property type="project" value="TreeGrafter"/>
</dbReference>